<dbReference type="SUPFAM" id="SSF52266">
    <property type="entry name" value="SGNH hydrolase"/>
    <property type="match status" value="1"/>
</dbReference>
<organism evidence="2 3">
    <name type="scientific">Clostridium tetanomorphum</name>
    <dbReference type="NCBI Taxonomy" id="1553"/>
    <lineage>
        <taxon>Bacteria</taxon>
        <taxon>Bacillati</taxon>
        <taxon>Bacillota</taxon>
        <taxon>Clostridia</taxon>
        <taxon>Eubacteriales</taxon>
        <taxon>Clostridiaceae</taxon>
        <taxon>Clostridium</taxon>
    </lineage>
</organism>
<name>A0A923E835_CLOTT</name>
<sequence length="210" mass="23714">MKSILCYGDSNTWGYNPIDGSRYKKEIRWTTVLQKELGEKYDIISEGLNGRTTVWNDPIEGEYKNGKSYLMACLHSHKPIDLLIIMLGTNDLKYKFSLQAYDVVKGMETLVKLAKKSEAGIEGNSPEILVIIPPEIGPLNEKDTLFLGGEEKSKLFSEQFSKILKGQCYILDSSKIIKSSEVDGIHLSEESHKILGMVVSEFIKNIIYKE</sequence>
<comment type="caution">
    <text evidence="2">The sequence shown here is derived from an EMBL/GenBank/DDBJ whole genome shotgun (WGS) entry which is preliminary data.</text>
</comment>
<proteinExistence type="predicted"/>
<dbReference type="InterPro" id="IPR013830">
    <property type="entry name" value="SGNH_hydro"/>
</dbReference>
<feature type="domain" description="SGNH hydrolase-type esterase" evidence="1">
    <location>
        <begin position="6"/>
        <end position="193"/>
    </location>
</feature>
<dbReference type="CDD" id="cd01839">
    <property type="entry name" value="SGNH_arylesterase_like"/>
    <property type="match status" value="1"/>
</dbReference>
<evidence type="ECO:0000313" key="3">
    <source>
        <dbReference type="Proteomes" id="UP000563151"/>
    </source>
</evidence>
<evidence type="ECO:0000259" key="1">
    <source>
        <dbReference type="Pfam" id="PF13472"/>
    </source>
</evidence>
<protein>
    <submittedName>
        <fullName evidence="2">SGNH/GDSL hydrolase family protein</fullName>
    </submittedName>
</protein>
<dbReference type="Pfam" id="PF13472">
    <property type="entry name" value="Lipase_GDSL_2"/>
    <property type="match status" value="1"/>
</dbReference>
<dbReference type="GO" id="GO:0016787">
    <property type="term" value="F:hydrolase activity"/>
    <property type="evidence" value="ECO:0007669"/>
    <property type="project" value="UniProtKB-KW"/>
</dbReference>
<dbReference type="AlphaFoldDB" id="A0A923E835"/>
<dbReference type="RefSeq" id="WP_051593176.1">
    <property type="nucleotide sequence ID" value="NZ_JAAZWO010000003.1"/>
</dbReference>
<keyword evidence="3" id="KW-1185">Reference proteome</keyword>
<reference evidence="2 3" key="1">
    <citation type="submission" date="2020-04" db="EMBL/GenBank/DDBJ databases">
        <title>Genomic insights into acetone-butanol-ethanol (ABE) fermentation by sequencing solventogenic clostridia strains.</title>
        <authorList>
            <person name="Brown S."/>
        </authorList>
    </citation>
    <scope>NUCLEOTIDE SEQUENCE [LARGE SCALE GENOMIC DNA]</scope>
    <source>
        <strain evidence="2 3">DJ011</strain>
    </source>
</reference>
<dbReference type="Gene3D" id="3.40.50.1110">
    <property type="entry name" value="SGNH hydrolase"/>
    <property type="match status" value="1"/>
</dbReference>
<gene>
    <name evidence="2" type="ORF">HGG79_03330</name>
</gene>
<accession>A0A923E835</accession>
<dbReference type="EMBL" id="JAAZWO010000003">
    <property type="protein sequence ID" value="MBC2396814.1"/>
    <property type="molecule type" value="Genomic_DNA"/>
</dbReference>
<dbReference type="Proteomes" id="UP000563151">
    <property type="component" value="Unassembled WGS sequence"/>
</dbReference>
<keyword evidence="2" id="KW-0378">Hydrolase</keyword>
<dbReference type="InterPro" id="IPR036514">
    <property type="entry name" value="SGNH_hydro_sf"/>
</dbReference>
<evidence type="ECO:0000313" key="2">
    <source>
        <dbReference type="EMBL" id="MBC2396814.1"/>
    </source>
</evidence>